<feature type="domain" description="HTH lysR-type" evidence="5">
    <location>
        <begin position="1"/>
        <end position="58"/>
    </location>
</feature>
<dbReference type="InterPro" id="IPR005119">
    <property type="entry name" value="LysR_subst-bd"/>
</dbReference>
<dbReference type="PRINTS" id="PR00039">
    <property type="entry name" value="HTHLYSR"/>
</dbReference>
<organism evidence="6 7">
    <name type="scientific">Dictyobacter arantiisoli</name>
    <dbReference type="NCBI Taxonomy" id="2014874"/>
    <lineage>
        <taxon>Bacteria</taxon>
        <taxon>Bacillati</taxon>
        <taxon>Chloroflexota</taxon>
        <taxon>Ktedonobacteria</taxon>
        <taxon>Ktedonobacterales</taxon>
        <taxon>Dictyobacteraceae</taxon>
        <taxon>Dictyobacter</taxon>
    </lineage>
</organism>
<dbReference type="Proteomes" id="UP000322530">
    <property type="component" value="Unassembled WGS sequence"/>
</dbReference>
<dbReference type="PANTHER" id="PTHR30126:SF100">
    <property type="entry name" value="LYSR-FAMILY TRANSCRIPTIONAL REGULATOR"/>
    <property type="match status" value="1"/>
</dbReference>
<dbReference type="Pfam" id="PF03466">
    <property type="entry name" value="LysR_substrate"/>
    <property type="match status" value="1"/>
</dbReference>
<gene>
    <name evidence="6" type="ORF">KDI_52170</name>
</gene>
<reference evidence="6 7" key="1">
    <citation type="submission" date="2019-01" db="EMBL/GenBank/DDBJ databases">
        <title>Draft genome sequence of Dictyobacter sp. Uno17.</title>
        <authorList>
            <person name="Wang C.M."/>
            <person name="Zheng Y."/>
            <person name="Sakai Y."/>
            <person name="Abe K."/>
            <person name="Yokota A."/>
            <person name="Yabe S."/>
        </authorList>
    </citation>
    <scope>NUCLEOTIDE SEQUENCE [LARGE SCALE GENOMIC DNA]</scope>
    <source>
        <strain evidence="6 7">Uno17</strain>
    </source>
</reference>
<accession>A0A5A5TKT5</accession>
<dbReference type="InterPro" id="IPR000847">
    <property type="entry name" value="LysR_HTH_N"/>
</dbReference>
<evidence type="ECO:0000256" key="1">
    <source>
        <dbReference type="ARBA" id="ARBA00009437"/>
    </source>
</evidence>
<dbReference type="SUPFAM" id="SSF53850">
    <property type="entry name" value="Periplasmic binding protein-like II"/>
    <property type="match status" value="1"/>
</dbReference>
<evidence type="ECO:0000256" key="2">
    <source>
        <dbReference type="ARBA" id="ARBA00023015"/>
    </source>
</evidence>
<dbReference type="Pfam" id="PF00126">
    <property type="entry name" value="HTH_1"/>
    <property type="match status" value="1"/>
</dbReference>
<sequence>MELRYLLTFRTVARLLSVTQAAAVLHYAQSSVSDHIHALEDEFGVKLFDRLGKRLVLTQSGHRLLDYADHMIRLTEEARLAIPGGEEPAGTLVLSAPETLCSYRLPLVLQRFRQHFPQVQLSFRPNVCTHLRQMVTAGDVDVAFLLETPVEDPHLIIEPLVVEPLVVVVSPEHRLAHLEHVYPADMAGEAFLATVPGCSYRVLFERALAEGHAQPAMILEFHSIEVIKQCVMSGMGVAVLPAIDVAAEAQSGRIAVLAWAGPELQVVTQMVRHKDKWLSPALQAFLMITRDVLIGSQTKS</sequence>
<dbReference type="AlphaFoldDB" id="A0A5A5TKT5"/>
<comment type="caution">
    <text evidence="6">The sequence shown here is derived from an EMBL/GenBank/DDBJ whole genome shotgun (WGS) entry which is preliminary data.</text>
</comment>
<dbReference type="RefSeq" id="WP_149404469.1">
    <property type="nucleotide sequence ID" value="NZ_BIXY01000130.1"/>
</dbReference>
<dbReference type="PANTHER" id="PTHR30126">
    <property type="entry name" value="HTH-TYPE TRANSCRIPTIONAL REGULATOR"/>
    <property type="match status" value="1"/>
</dbReference>
<dbReference type="GO" id="GO:0003700">
    <property type="term" value="F:DNA-binding transcription factor activity"/>
    <property type="evidence" value="ECO:0007669"/>
    <property type="project" value="InterPro"/>
</dbReference>
<dbReference type="GO" id="GO:0000976">
    <property type="term" value="F:transcription cis-regulatory region binding"/>
    <property type="evidence" value="ECO:0007669"/>
    <property type="project" value="TreeGrafter"/>
</dbReference>
<evidence type="ECO:0000313" key="6">
    <source>
        <dbReference type="EMBL" id="GCF11653.1"/>
    </source>
</evidence>
<evidence type="ECO:0000256" key="4">
    <source>
        <dbReference type="ARBA" id="ARBA00023163"/>
    </source>
</evidence>
<dbReference type="PROSITE" id="PS50931">
    <property type="entry name" value="HTH_LYSR"/>
    <property type="match status" value="1"/>
</dbReference>
<dbReference type="FunFam" id="1.10.10.10:FF:000001">
    <property type="entry name" value="LysR family transcriptional regulator"/>
    <property type="match status" value="1"/>
</dbReference>
<keyword evidence="2" id="KW-0805">Transcription regulation</keyword>
<evidence type="ECO:0000259" key="5">
    <source>
        <dbReference type="PROSITE" id="PS50931"/>
    </source>
</evidence>
<dbReference type="CDD" id="cd05466">
    <property type="entry name" value="PBP2_LTTR_substrate"/>
    <property type="match status" value="1"/>
</dbReference>
<dbReference type="EMBL" id="BIXY01000130">
    <property type="protein sequence ID" value="GCF11653.1"/>
    <property type="molecule type" value="Genomic_DNA"/>
</dbReference>
<evidence type="ECO:0000256" key="3">
    <source>
        <dbReference type="ARBA" id="ARBA00023125"/>
    </source>
</evidence>
<keyword evidence="4" id="KW-0804">Transcription</keyword>
<dbReference type="Gene3D" id="3.40.190.290">
    <property type="match status" value="1"/>
</dbReference>
<dbReference type="InterPro" id="IPR036390">
    <property type="entry name" value="WH_DNA-bd_sf"/>
</dbReference>
<dbReference type="OrthoDB" id="9785745at2"/>
<dbReference type="Gene3D" id="1.10.10.10">
    <property type="entry name" value="Winged helix-like DNA-binding domain superfamily/Winged helix DNA-binding domain"/>
    <property type="match status" value="1"/>
</dbReference>
<comment type="similarity">
    <text evidence="1">Belongs to the LysR transcriptional regulatory family.</text>
</comment>
<proteinExistence type="inferred from homology"/>
<name>A0A5A5TKT5_9CHLR</name>
<dbReference type="SUPFAM" id="SSF46785">
    <property type="entry name" value="Winged helix' DNA-binding domain"/>
    <property type="match status" value="1"/>
</dbReference>
<protein>
    <submittedName>
        <fullName evidence="6">LysR family transcriptional regulator</fullName>
    </submittedName>
</protein>
<keyword evidence="7" id="KW-1185">Reference proteome</keyword>
<keyword evidence="3" id="KW-0238">DNA-binding</keyword>
<evidence type="ECO:0000313" key="7">
    <source>
        <dbReference type="Proteomes" id="UP000322530"/>
    </source>
</evidence>
<dbReference type="InterPro" id="IPR036388">
    <property type="entry name" value="WH-like_DNA-bd_sf"/>
</dbReference>